<keyword evidence="4" id="KW-1185">Reference proteome</keyword>
<evidence type="ECO:0000256" key="1">
    <source>
        <dbReference type="ARBA" id="ARBA00038240"/>
    </source>
</evidence>
<protein>
    <submittedName>
        <fullName evidence="3">Phosphotransferase</fullName>
    </submittedName>
</protein>
<feature type="domain" description="Aminoglycoside phosphotransferase" evidence="2">
    <location>
        <begin position="19"/>
        <end position="264"/>
    </location>
</feature>
<comment type="similarity">
    <text evidence="1">Belongs to the pseudomonas-type ThrB family.</text>
</comment>
<dbReference type="Gene3D" id="3.30.200.20">
    <property type="entry name" value="Phosphorylase Kinase, domain 1"/>
    <property type="match status" value="1"/>
</dbReference>
<dbReference type="InterPro" id="IPR050249">
    <property type="entry name" value="Pseudomonas-type_ThrB"/>
</dbReference>
<gene>
    <name evidence="3" type="ORF">HPT30_29230</name>
</gene>
<dbReference type="PANTHER" id="PTHR21064">
    <property type="entry name" value="AMINOGLYCOSIDE PHOSPHOTRANSFERASE DOMAIN-CONTAINING PROTEIN-RELATED"/>
    <property type="match status" value="1"/>
</dbReference>
<name>A0A850EUB8_9BACL</name>
<comment type="caution">
    <text evidence="3">The sequence shown here is derived from an EMBL/GenBank/DDBJ whole genome shotgun (WGS) entry which is preliminary data.</text>
</comment>
<dbReference type="InterPro" id="IPR011009">
    <property type="entry name" value="Kinase-like_dom_sf"/>
</dbReference>
<dbReference type="SUPFAM" id="SSF56112">
    <property type="entry name" value="Protein kinase-like (PK-like)"/>
    <property type="match status" value="1"/>
</dbReference>
<evidence type="ECO:0000313" key="3">
    <source>
        <dbReference type="EMBL" id="NUU64445.1"/>
    </source>
</evidence>
<dbReference type="Pfam" id="PF01636">
    <property type="entry name" value="APH"/>
    <property type="match status" value="1"/>
</dbReference>
<dbReference type="Gene3D" id="3.90.1200.10">
    <property type="match status" value="1"/>
</dbReference>
<keyword evidence="3" id="KW-0808">Transferase</keyword>
<reference evidence="3" key="1">
    <citation type="submission" date="2020-06" db="EMBL/GenBank/DDBJ databases">
        <title>Paenibacillus sp. nov., isolated from soil.</title>
        <authorList>
            <person name="Seo Y.L."/>
        </authorList>
    </citation>
    <scope>NUCLEOTIDE SEQUENCE [LARGE SCALE GENOMIC DNA]</scope>
    <source>
        <strain evidence="3">JW14</strain>
    </source>
</reference>
<sequence length="336" mass="38272">MNSIISQVWPEWNGELRKQPGGWNNTTYIVEKEGRRAVLRIYNTHRDRHKIEFEHEVLQKLATMSLLFKVPSPILTSAGESLVQLEDYNDKFACLCTYIEGDSPSEGNSDFYESFGEAAGVLSVVLADVNPELPAAYLPYYELGQSYPLCTRGTIRELYLNPPEPFIDLAEELKILSDTVEKIENSMWKLKRLPHQLVHGDLNASNLLVEITAPWQVAGLLDFEFCKYDVRAMEPAVILSGLLGNAEKDVVVRDFWRGYSRQVRLSIDEIQAIPMLILLRKMDVFLHFLTRYLEGTDQAVVLREQVKRLSVEVPRLAGDTDWLLGILVEDLPGESE</sequence>
<proteinExistence type="inferred from homology"/>
<accession>A0A850EUB8</accession>
<dbReference type="InterPro" id="IPR002575">
    <property type="entry name" value="Aminoglycoside_PTrfase"/>
</dbReference>
<dbReference type="AlphaFoldDB" id="A0A850EUB8"/>
<evidence type="ECO:0000313" key="4">
    <source>
        <dbReference type="Proteomes" id="UP000564806"/>
    </source>
</evidence>
<dbReference type="PANTHER" id="PTHR21064:SF6">
    <property type="entry name" value="AMINOGLYCOSIDE PHOSPHOTRANSFERASE DOMAIN-CONTAINING PROTEIN"/>
    <property type="match status" value="1"/>
</dbReference>
<organism evidence="3 4">
    <name type="scientific">Paenibacillus agri</name>
    <dbReference type="NCBI Taxonomy" id="2744309"/>
    <lineage>
        <taxon>Bacteria</taxon>
        <taxon>Bacillati</taxon>
        <taxon>Bacillota</taxon>
        <taxon>Bacilli</taxon>
        <taxon>Bacillales</taxon>
        <taxon>Paenibacillaceae</taxon>
        <taxon>Paenibacillus</taxon>
    </lineage>
</organism>
<dbReference type="EMBL" id="JABWCS010000221">
    <property type="protein sequence ID" value="NUU64445.1"/>
    <property type="molecule type" value="Genomic_DNA"/>
</dbReference>
<dbReference type="GO" id="GO:0019202">
    <property type="term" value="F:amino acid kinase activity"/>
    <property type="evidence" value="ECO:0007669"/>
    <property type="project" value="TreeGrafter"/>
</dbReference>
<evidence type="ECO:0000259" key="2">
    <source>
        <dbReference type="Pfam" id="PF01636"/>
    </source>
</evidence>
<dbReference type="Proteomes" id="UP000564806">
    <property type="component" value="Unassembled WGS sequence"/>
</dbReference>